<organism evidence="1 2">
    <name type="scientific">Nephila pilipes</name>
    <name type="common">Giant wood spider</name>
    <name type="synonym">Nephila maculata</name>
    <dbReference type="NCBI Taxonomy" id="299642"/>
    <lineage>
        <taxon>Eukaryota</taxon>
        <taxon>Metazoa</taxon>
        <taxon>Ecdysozoa</taxon>
        <taxon>Arthropoda</taxon>
        <taxon>Chelicerata</taxon>
        <taxon>Arachnida</taxon>
        <taxon>Araneae</taxon>
        <taxon>Araneomorphae</taxon>
        <taxon>Entelegynae</taxon>
        <taxon>Araneoidea</taxon>
        <taxon>Nephilidae</taxon>
        <taxon>Nephila</taxon>
    </lineage>
</organism>
<evidence type="ECO:0000313" key="2">
    <source>
        <dbReference type="Proteomes" id="UP000887013"/>
    </source>
</evidence>
<protein>
    <submittedName>
        <fullName evidence="1">Uncharacterized protein</fullName>
    </submittedName>
</protein>
<name>A0A8X6JBN9_NEPPI</name>
<proteinExistence type="predicted"/>
<gene>
    <name evidence="1" type="ORF">NPIL_223341</name>
</gene>
<keyword evidence="2" id="KW-1185">Reference proteome</keyword>
<accession>A0A8X6JBN9</accession>
<dbReference type="EMBL" id="BMAW01092613">
    <property type="protein sequence ID" value="GFS55836.1"/>
    <property type="molecule type" value="Genomic_DNA"/>
</dbReference>
<reference evidence="1" key="1">
    <citation type="submission" date="2020-08" db="EMBL/GenBank/DDBJ databases">
        <title>Multicomponent nature underlies the extraordinary mechanical properties of spider dragline silk.</title>
        <authorList>
            <person name="Kono N."/>
            <person name="Nakamura H."/>
            <person name="Mori M."/>
            <person name="Yoshida Y."/>
            <person name="Ohtoshi R."/>
            <person name="Malay A.D."/>
            <person name="Moran D.A.P."/>
            <person name="Tomita M."/>
            <person name="Numata K."/>
            <person name="Arakawa K."/>
        </authorList>
    </citation>
    <scope>NUCLEOTIDE SEQUENCE</scope>
</reference>
<evidence type="ECO:0000313" key="1">
    <source>
        <dbReference type="EMBL" id="GFS55836.1"/>
    </source>
</evidence>
<sequence length="141" mass="15800">MHHLREILPKKVIGCTTNSIAVSGDESYQTQGQTILVRKNPGFDGNSSGRGFASKFIAVTPKAKTAGKGNRAVTSLKLIHKDPQKFELVNLQSSSSMQLDLINFQQHLSIYRMTVVDENESKIATLWLPRYHSRYIQKPNT</sequence>
<comment type="caution">
    <text evidence="1">The sequence shown here is derived from an EMBL/GenBank/DDBJ whole genome shotgun (WGS) entry which is preliminary data.</text>
</comment>
<dbReference type="Proteomes" id="UP000887013">
    <property type="component" value="Unassembled WGS sequence"/>
</dbReference>
<dbReference type="AlphaFoldDB" id="A0A8X6JBN9"/>